<dbReference type="AlphaFoldDB" id="A0A9P7V9Y4"/>
<dbReference type="GO" id="GO:0008270">
    <property type="term" value="F:zinc ion binding"/>
    <property type="evidence" value="ECO:0007669"/>
    <property type="project" value="InterPro"/>
</dbReference>
<feature type="domain" description="Zn(2)-C6 fungal-type" evidence="2">
    <location>
        <begin position="359"/>
        <end position="389"/>
    </location>
</feature>
<dbReference type="SMART" id="SM00066">
    <property type="entry name" value="GAL4"/>
    <property type="match status" value="1"/>
</dbReference>
<dbReference type="EMBL" id="JAHMUF010000008">
    <property type="protein sequence ID" value="KAG7194141.1"/>
    <property type="molecule type" value="Genomic_DNA"/>
</dbReference>
<dbReference type="PROSITE" id="PS00463">
    <property type="entry name" value="ZN2_CY6_FUNGAL_1"/>
    <property type="match status" value="1"/>
</dbReference>
<accession>A0A9P7V9Y4</accession>
<dbReference type="GO" id="GO:0000981">
    <property type="term" value="F:DNA-binding transcription factor activity, RNA polymerase II-specific"/>
    <property type="evidence" value="ECO:0007669"/>
    <property type="project" value="InterPro"/>
</dbReference>
<evidence type="ECO:0000259" key="2">
    <source>
        <dbReference type="PROSITE" id="PS50048"/>
    </source>
</evidence>
<protein>
    <recommendedName>
        <fullName evidence="2">Zn(2)-C6 fungal-type domain-containing protein</fullName>
    </recommendedName>
</protein>
<dbReference type="Pfam" id="PF00172">
    <property type="entry name" value="Zn_clus"/>
    <property type="match status" value="1"/>
</dbReference>
<dbReference type="InterPro" id="IPR036864">
    <property type="entry name" value="Zn2-C6_fun-type_DNA-bd_sf"/>
</dbReference>
<dbReference type="CDD" id="cd00067">
    <property type="entry name" value="GAL4"/>
    <property type="match status" value="1"/>
</dbReference>
<evidence type="ECO:0000313" key="3">
    <source>
        <dbReference type="EMBL" id="KAG7194141.1"/>
    </source>
</evidence>
<name>A0A9P7V9Y4_9ASCO</name>
<feature type="region of interest" description="Disordered" evidence="1">
    <location>
        <begin position="131"/>
        <end position="229"/>
    </location>
</feature>
<comment type="caution">
    <text evidence="3">The sequence shown here is derived from an EMBL/GenBank/DDBJ whole genome shotgun (WGS) entry which is preliminary data.</text>
</comment>
<proteinExistence type="predicted"/>
<feature type="compositionally biased region" description="Polar residues" evidence="1">
    <location>
        <begin position="332"/>
        <end position="348"/>
    </location>
</feature>
<feature type="region of interest" description="Disordered" evidence="1">
    <location>
        <begin position="58"/>
        <end position="85"/>
    </location>
</feature>
<dbReference type="InterPro" id="IPR001138">
    <property type="entry name" value="Zn2Cys6_DnaBD"/>
</dbReference>
<feature type="region of interest" description="Disordered" evidence="1">
    <location>
        <begin position="280"/>
        <end position="358"/>
    </location>
</feature>
<feature type="compositionally biased region" description="Polar residues" evidence="1">
    <location>
        <begin position="297"/>
        <end position="320"/>
    </location>
</feature>
<dbReference type="PROSITE" id="PS50048">
    <property type="entry name" value="ZN2_CY6_FUNGAL_2"/>
    <property type="match status" value="1"/>
</dbReference>
<dbReference type="SUPFAM" id="SSF57701">
    <property type="entry name" value="Zn2/Cys6 DNA-binding domain"/>
    <property type="match status" value="1"/>
</dbReference>
<dbReference type="Proteomes" id="UP000790833">
    <property type="component" value="Unassembled WGS sequence"/>
</dbReference>
<feature type="compositionally biased region" description="Polar residues" evidence="1">
    <location>
        <begin position="139"/>
        <end position="151"/>
    </location>
</feature>
<feature type="compositionally biased region" description="Polar residues" evidence="1">
    <location>
        <begin position="58"/>
        <end position="77"/>
    </location>
</feature>
<organism evidence="3 4">
    <name type="scientific">Scheffersomyces spartinae</name>
    <dbReference type="NCBI Taxonomy" id="45513"/>
    <lineage>
        <taxon>Eukaryota</taxon>
        <taxon>Fungi</taxon>
        <taxon>Dikarya</taxon>
        <taxon>Ascomycota</taxon>
        <taxon>Saccharomycotina</taxon>
        <taxon>Pichiomycetes</taxon>
        <taxon>Debaryomycetaceae</taxon>
        <taxon>Scheffersomyces</taxon>
    </lineage>
</organism>
<sequence length="430" mass="46491">MSGLYLPSKNNPDNINSVYGTGFLPTPSSQSSVASTATFGQTNSQTTDRLYLNTSATPQSMLNNQLPSIPSKKLTTSGERKEPTQISQIDSLIPNIPQLIPHGLYTAPPQNEDMGYQLYLNYMGDYPSGEIPQQYLAPPQSNASPISNTANHGRYPSSIPPTYPNYSLSPSLGRAAPEHGASSPSTAQHQHPLGQSEYENNVDHGFGTSPSSNVYMIPGNTSNPTTTTRNSIQNLGLYVMAGPNTVNPVPVTHPSTTSMFPSNNTQHPLLNSSMYISSVGSKGSSLAIPNKKEPSASGGSLQNPPSQLADHQNGMGPNSKSIKKGKVRKGSMSATSSTRYSGSNTNGQAKPPAKRSRMGCLTCRQRKKRCCETRPRCTECARLKLNCVWPIPGSEHKNKPKEVKNNEQTIDHEIYGKIKVLRGIVEYRSK</sequence>
<keyword evidence="4" id="KW-1185">Reference proteome</keyword>
<evidence type="ECO:0000313" key="4">
    <source>
        <dbReference type="Proteomes" id="UP000790833"/>
    </source>
</evidence>
<reference evidence="3" key="1">
    <citation type="submission" date="2021-03" db="EMBL/GenBank/DDBJ databases">
        <authorList>
            <person name="Palmer J.M."/>
        </authorList>
    </citation>
    <scope>NUCLEOTIDE SEQUENCE</scope>
    <source>
        <strain evidence="3">ARV_011</strain>
    </source>
</reference>
<dbReference type="RefSeq" id="XP_043049688.1">
    <property type="nucleotide sequence ID" value="XM_043195515.1"/>
</dbReference>
<dbReference type="OrthoDB" id="5418899at2759"/>
<feature type="compositionally biased region" description="Low complexity" evidence="1">
    <location>
        <begin position="220"/>
        <end position="229"/>
    </location>
</feature>
<dbReference type="GeneID" id="66118223"/>
<gene>
    <name evidence="3" type="ORF">KQ657_004849</name>
</gene>
<dbReference type="Gene3D" id="4.10.240.10">
    <property type="entry name" value="Zn(2)-C6 fungal-type DNA-binding domain"/>
    <property type="match status" value="1"/>
</dbReference>
<evidence type="ECO:0000256" key="1">
    <source>
        <dbReference type="SAM" id="MobiDB-lite"/>
    </source>
</evidence>